<protein>
    <recommendedName>
        <fullName evidence="2">Secreted protein</fullName>
    </recommendedName>
</protein>
<dbReference type="InterPro" id="IPR009954">
    <property type="entry name" value="DUF1482"/>
</dbReference>
<gene>
    <name evidence="1" type="primary">yebW</name>
    <name evidence="1" type="ORF">KM92CIT3_80788</name>
</gene>
<proteinExistence type="predicted"/>
<reference evidence="1" key="1">
    <citation type="submission" date="2016-04" db="EMBL/GenBank/DDBJ databases">
        <authorList>
            <person name="Evans L.H."/>
            <person name="Alamgir A."/>
            <person name="Owens N."/>
            <person name="Weber N.D."/>
            <person name="Virtaneva K."/>
            <person name="Barbian K."/>
            <person name="Babar A."/>
            <person name="Rosenke K."/>
        </authorList>
    </citation>
    <scope>NUCLEOTIDE SEQUENCE</scope>
    <source>
        <strain evidence="1">92-3</strain>
    </source>
</reference>
<dbReference type="Pfam" id="PF07358">
    <property type="entry name" value="DUF1482"/>
    <property type="match status" value="1"/>
</dbReference>
<organism evidence="1">
    <name type="scientific">uncultured Citrobacter sp</name>
    <dbReference type="NCBI Taxonomy" id="200446"/>
    <lineage>
        <taxon>Bacteria</taxon>
        <taxon>Pseudomonadati</taxon>
        <taxon>Pseudomonadota</taxon>
        <taxon>Gammaproteobacteria</taxon>
        <taxon>Enterobacterales</taxon>
        <taxon>Enterobacteriaceae</taxon>
        <taxon>Citrobacter</taxon>
        <taxon>environmental samples</taxon>
    </lineage>
</organism>
<name>A0A212INA3_9ENTR</name>
<dbReference type="AlphaFoldDB" id="A0A212INA3"/>
<evidence type="ECO:0008006" key="2">
    <source>
        <dbReference type="Google" id="ProtNLM"/>
    </source>
</evidence>
<sequence length="71" mass="8165">MALPFEDGMFTLVLFVCYLDGGCEDIVVDVYKTEQQCLISMDDQRIRNGGCLPADDYIESFWHPAQEYSDF</sequence>
<evidence type="ECO:0000313" key="1">
    <source>
        <dbReference type="EMBL" id="SBV68245.1"/>
    </source>
</evidence>
<accession>A0A212INA3</accession>
<dbReference type="EMBL" id="FLUB01000020">
    <property type="protein sequence ID" value="SBV68245.1"/>
    <property type="molecule type" value="Genomic_DNA"/>
</dbReference>